<dbReference type="InterPro" id="IPR013783">
    <property type="entry name" value="Ig-like_fold"/>
</dbReference>
<keyword evidence="3" id="KW-1185">Reference proteome</keyword>
<name>A0ABM3HXZ3_9MYRT</name>
<sequence>MSTGDLLRNEPQELQFPLELRKLISCSLRLSNETDNYVAFEVMRTNQEKYWVRPCTGIVLPRSTGDVKVTMDALMEAPLDMQCKIKFLVRSVTASPGSAAKDITREMVIEINLAVLVAVGYQFNEVPGRKVEECKMMVVYVAPPRPSSQVREGSSPGASISDSKDLNNLEFTAVSARYILASIVICNKP</sequence>
<proteinExistence type="inferred from homology"/>
<protein>
    <submittedName>
        <fullName evidence="4">Vesicle-associated protein 1-2-like</fullName>
    </submittedName>
</protein>
<reference evidence="4" key="1">
    <citation type="submission" date="2025-08" db="UniProtKB">
        <authorList>
            <consortium name="RefSeq"/>
        </authorList>
    </citation>
    <scope>IDENTIFICATION</scope>
    <source>
        <tissue evidence="4">Leaf</tissue>
    </source>
</reference>
<dbReference type="InterPro" id="IPR016763">
    <property type="entry name" value="VAP"/>
</dbReference>
<comment type="similarity">
    <text evidence="1">Belongs to the VAMP-associated protein (VAP) (TC 9.B.17) family.</text>
</comment>
<evidence type="ECO:0000256" key="1">
    <source>
        <dbReference type="ARBA" id="ARBA00008932"/>
    </source>
</evidence>
<evidence type="ECO:0000313" key="4">
    <source>
        <dbReference type="RefSeq" id="XP_048141462.1"/>
    </source>
</evidence>
<accession>A0ABM3HXZ3</accession>
<dbReference type="SUPFAM" id="SSF49354">
    <property type="entry name" value="PapD-like"/>
    <property type="match status" value="1"/>
</dbReference>
<dbReference type="Proteomes" id="UP000827889">
    <property type="component" value="Chromosome 9"/>
</dbReference>
<dbReference type="PANTHER" id="PTHR10809:SF119">
    <property type="entry name" value="VESICLE-ASSOCIATED PROTEIN 1-2-RELATED"/>
    <property type="match status" value="1"/>
</dbReference>
<dbReference type="PANTHER" id="PTHR10809">
    <property type="entry name" value="VESICLE-ASSOCIATED MEMBRANE PROTEIN-ASSOCIATED PROTEIN"/>
    <property type="match status" value="1"/>
</dbReference>
<dbReference type="GeneID" id="115744351"/>
<dbReference type="PROSITE" id="PS50202">
    <property type="entry name" value="MSP"/>
    <property type="match status" value="1"/>
</dbReference>
<organism evidence="3 4">
    <name type="scientific">Rhodamnia argentea</name>
    <dbReference type="NCBI Taxonomy" id="178133"/>
    <lineage>
        <taxon>Eukaryota</taxon>
        <taxon>Viridiplantae</taxon>
        <taxon>Streptophyta</taxon>
        <taxon>Embryophyta</taxon>
        <taxon>Tracheophyta</taxon>
        <taxon>Spermatophyta</taxon>
        <taxon>Magnoliopsida</taxon>
        <taxon>eudicotyledons</taxon>
        <taxon>Gunneridae</taxon>
        <taxon>Pentapetalae</taxon>
        <taxon>rosids</taxon>
        <taxon>malvids</taxon>
        <taxon>Myrtales</taxon>
        <taxon>Myrtaceae</taxon>
        <taxon>Myrtoideae</taxon>
        <taxon>Myrteae</taxon>
        <taxon>Australasian group</taxon>
        <taxon>Rhodamnia</taxon>
    </lineage>
</organism>
<dbReference type="Gene3D" id="2.60.40.10">
    <property type="entry name" value="Immunoglobulins"/>
    <property type="match status" value="1"/>
</dbReference>
<evidence type="ECO:0000259" key="2">
    <source>
        <dbReference type="PROSITE" id="PS50202"/>
    </source>
</evidence>
<evidence type="ECO:0000313" key="3">
    <source>
        <dbReference type="Proteomes" id="UP000827889"/>
    </source>
</evidence>
<feature type="domain" description="MSP" evidence="2">
    <location>
        <begin position="6"/>
        <end position="141"/>
    </location>
</feature>
<dbReference type="InterPro" id="IPR000535">
    <property type="entry name" value="MSP_dom"/>
</dbReference>
<dbReference type="Pfam" id="PF00635">
    <property type="entry name" value="Motile_Sperm"/>
    <property type="match status" value="1"/>
</dbReference>
<dbReference type="RefSeq" id="XP_048141462.1">
    <property type="nucleotide sequence ID" value="XM_048285505.1"/>
</dbReference>
<gene>
    <name evidence="4" type="primary">LOC115744351</name>
</gene>
<dbReference type="InterPro" id="IPR008962">
    <property type="entry name" value="PapD-like_sf"/>
</dbReference>